<protein>
    <submittedName>
        <fullName evidence="1">Uncharacterized protein</fullName>
    </submittedName>
</protein>
<accession>A0A8T4L1F2</accession>
<gene>
    <name evidence="1" type="ORF">J4224_04640</name>
</gene>
<proteinExistence type="predicted"/>
<reference evidence="1" key="2">
    <citation type="submission" date="2021-05" db="EMBL/GenBank/DDBJ databases">
        <title>Protein family content uncovers lineage relationships and bacterial pathway maintenance mechanisms in DPANN archaea.</title>
        <authorList>
            <person name="Castelle C.J."/>
            <person name="Meheust R."/>
            <person name="Jaffe A.L."/>
            <person name="Seitz K."/>
            <person name="Gong X."/>
            <person name="Baker B.J."/>
            <person name="Banfield J.F."/>
        </authorList>
    </citation>
    <scope>NUCLEOTIDE SEQUENCE</scope>
    <source>
        <strain evidence="1">RIFCSPHIGHO2_01_FULL_GW2011_AR10_43_9</strain>
    </source>
</reference>
<reference evidence="1" key="1">
    <citation type="submission" date="2021-03" db="EMBL/GenBank/DDBJ databases">
        <authorList>
            <person name="Jaffe A."/>
        </authorList>
    </citation>
    <scope>NUCLEOTIDE SEQUENCE</scope>
    <source>
        <strain evidence="1">RIFCSPHIGHO2_01_FULL_GW2011_AR10_43_9</strain>
    </source>
</reference>
<evidence type="ECO:0000313" key="2">
    <source>
        <dbReference type="Proteomes" id="UP000683213"/>
    </source>
</evidence>
<dbReference type="EMBL" id="JAGVWF010000066">
    <property type="protein sequence ID" value="MBS3059682.1"/>
    <property type="molecule type" value="Genomic_DNA"/>
</dbReference>
<sequence>MALVGVPAAAQHAQLNNHGIAIMNPTALQQEETGVEAGVIPENAQRVLLNSPGIVQLKKVVMQQERNGALLRATLVLLQRQVAVGVLIAALLVVKTSRGIVILRQLVFHLEGNGAMGGAVILALCALRLNHGTVQPNQNA</sequence>
<dbReference type="AlphaFoldDB" id="A0A8T4L1F2"/>
<dbReference type="Proteomes" id="UP000683213">
    <property type="component" value="Unassembled WGS sequence"/>
</dbReference>
<comment type="caution">
    <text evidence="1">The sequence shown here is derived from an EMBL/GenBank/DDBJ whole genome shotgun (WGS) entry which is preliminary data.</text>
</comment>
<evidence type="ECO:0000313" key="1">
    <source>
        <dbReference type="EMBL" id="MBS3059682.1"/>
    </source>
</evidence>
<organism evidence="1 2">
    <name type="scientific">Candidatus Iainarchaeum sp</name>
    <dbReference type="NCBI Taxonomy" id="3101447"/>
    <lineage>
        <taxon>Archaea</taxon>
        <taxon>Candidatus Iainarchaeota</taxon>
        <taxon>Candidatus Iainarchaeia</taxon>
        <taxon>Candidatus Iainarchaeales</taxon>
        <taxon>Candidatus Iainarchaeaceae</taxon>
        <taxon>Candidatus Iainarchaeum</taxon>
    </lineage>
</organism>
<name>A0A8T4L1F2_9ARCH</name>